<proteinExistence type="predicted"/>
<organism evidence="3 4">
    <name type="scientific">Clonostachys byssicola</name>
    <dbReference type="NCBI Taxonomy" id="160290"/>
    <lineage>
        <taxon>Eukaryota</taxon>
        <taxon>Fungi</taxon>
        <taxon>Dikarya</taxon>
        <taxon>Ascomycota</taxon>
        <taxon>Pezizomycotina</taxon>
        <taxon>Sordariomycetes</taxon>
        <taxon>Hypocreomycetidae</taxon>
        <taxon>Hypocreales</taxon>
        <taxon>Bionectriaceae</taxon>
        <taxon>Clonostachys</taxon>
    </lineage>
</organism>
<comment type="caution">
    <text evidence="3">The sequence shown here is derived from an EMBL/GenBank/DDBJ whole genome shotgun (WGS) entry which is preliminary data.</text>
</comment>
<sequence length="218" mass="23939">MLVRGLCLLSLYVELGVYVQAQGSICSSGIFPALKQTLGSHPEVLAYCEAHFPVAPATLFKRNAKSKCPPRPNPSTTTAPQQPGSTTTSRPGNKLDELLALAPHLIETACSCIQGQATVNLAWSILTPLGANIDGCTVYNKFDLSTINGILFSIDQFRPVYNNLDLSIIHGILFFIDNYRPIFNYRNEHILHFDFSCAPCAHCGCSTLQQFGVHQRRL</sequence>
<feature type="signal peptide" evidence="2">
    <location>
        <begin position="1"/>
        <end position="21"/>
    </location>
</feature>
<accession>A0A9N9UDN7</accession>
<evidence type="ECO:0000313" key="4">
    <source>
        <dbReference type="Proteomes" id="UP000754883"/>
    </source>
</evidence>
<keyword evidence="2" id="KW-0732">Signal</keyword>
<evidence type="ECO:0000256" key="2">
    <source>
        <dbReference type="SAM" id="SignalP"/>
    </source>
</evidence>
<evidence type="ECO:0000256" key="1">
    <source>
        <dbReference type="SAM" id="MobiDB-lite"/>
    </source>
</evidence>
<keyword evidence="4" id="KW-1185">Reference proteome</keyword>
<reference evidence="3 4" key="2">
    <citation type="submission" date="2021-10" db="EMBL/GenBank/DDBJ databases">
        <authorList>
            <person name="Piombo E."/>
        </authorList>
    </citation>
    <scope>NUCLEOTIDE SEQUENCE [LARGE SCALE GENOMIC DNA]</scope>
</reference>
<evidence type="ECO:0008006" key="5">
    <source>
        <dbReference type="Google" id="ProtNLM"/>
    </source>
</evidence>
<dbReference type="Proteomes" id="UP000754883">
    <property type="component" value="Unassembled WGS sequence"/>
</dbReference>
<gene>
    <name evidence="3" type="ORF">CBYS24578_00007986</name>
</gene>
<dbReference type="AlphaFoldDB" id="A0A9N9UDN7"/>
<feature type="chain" id="PRO_5040463058" description="Secreted protein" evidence="2">
    <location>
        <begin position="22"/>
        <end position="218"/>
    </location>
</feature>
<name>A0A9N9UDN7_9HYPO</name>
<feature type="compositionally biased region" description="Polar residues" evidence="1">
    <location>
        <begin position="74"/>
        <end position="91"/>
    </location>
</feature>
<dbReference type="OrthoDB" id="10487775at2759"/>
<dbReference type="EMBL" id="CABFNO020001405">
    <property type="protein sequence ID" value="CAG9986788.1"/>
    <property type="molecule type" value="Genomic_DNA"/>
</dbReference>
<feature type="region of interest" description="Disordered" evidence="1">
    <location>
        <begin position="64"/>
        <end position="92"/>
    </location>
</feature>
<evidence type="ECO:0000313" key="3">
    <source>
        <dbReference type="EMBL" id="CAG9986788.1"/>
    </source>
</evidence>
<reference evidence="4" key="1">
    <citation type="submission" date="2019-06" db="EMBL/GenBank/DDBJ databases">
        <authorList>
            <person name="Broberg M."/>
        </authorList>
    </citation>
    <scope>NUCLEOTIDE SEQUENCE [LARGE SCALE GENOMIC DNA]</scope>
</reference>
<protein>
    <recommendedName>
        <fullName evidence="5">Secreted protein</fullName>
    </recommendedName>
</protein>